<dbReference type="RefSeq" id="WP_358353933.1">
    <property type="nucleotide sequence ID" value="NZ_JBEZFP010000033.1"/>
</dbReference>
<feature type="transmembrane region" description="Helical" evidence="8">
    <location>
        <begin position="12"/>
        <end position="30"/>
    </location>
</feature>
<evidence type="ECO:0000256" key="8">
    <source>
        <dbReference type="SAM" id="Phobius"/>
    </source>
</evidence>
<proteinExistence type="inferred from homology"/>
<dbReference type="EMBL" id="JBEZFP010000033">
    <property type="protein sequence ID" value="MEU8134891.1"/>
    <property type="molecule type" value="Genomic_DNA"/>
</dbReference>
<feature type="transmembrane region" description="Helical" evidence="8">
    <location>
        <begin position="36"/>
        <end position="55"/>
    </location>
</feature>
<evidence type="ECO:0000256" key="4">
    <source>
        <dbReference type="ARBA" id="ARBA00022692"/>
    </source>
</evidence>
<name>A0ABV3DGL1_9ACTN</name>
<comment type="similarity">
    <text evidence="2">Belongs to the EccE family.</text>
</comment>
<evidence type="ECO:0000256" key="2">
    <source>
        <dbReference type="ARBA" id="ARBA00007759"/>
    </source>
</evidence>
<dbReference type="InterPro" id="IPR050051">
    <property type="entry name" value="EccE_dom"/>
</dbReference>
<keyword evidence="6 8" id="KW-0472">Membrane</keyword>
<keyword evidence="5 8" id="KW-1133">Transmembrane helix</keyword>
<sequence>MQARPGRMGAVLVQQLVAVELAVLLVALPLATDKSLVVPGGIAATLLLAGVLPRYRGRRIALWPGILLGFRNRRRARPNTPAPQGAQHSATEPDLSPVRECLPGLAFTSATDRTRRPVGMAGDGTFLTAVMLVEAPDEPLRPRRTRRPLPLAAVAEALRIDDVALASAQIVQLTQPAPAPHLPAQALASRSYTELRDRENLDVPAVRQTWIALRLVPEQCATAVAARGGGLEGAQRTLLRAVNQLSATLGQSGLDCRVLDEQALVQALFAACGANPAVRRTGRGGTRTTETRHAWRCDDRWHTTYWISRWPRLSPGGTPDLVGALTGTPGLATTFSLTAQQGGGGSVGLTGHLRVSARSADELDRAAQRLEARARSLRVGLVRLDWEQQPGLVATLPLGGHA</sequence>
<feature type="coiled-coil region" evidence="7">
    <location>
        <begin position="353"/>
        <end position="380"/>
    </location>
</feature>
<accession>A0ABV3DGL1</accession>
<evidence type="ECO:0000256" key="5">
    <source>
        <dbReference type="ARBA" id="ARBA00022989"/>
    </source>
</evidence>
<dbReference type="Proteomes" id="UP001551482">
    <property type="component" value="Unassembled WGS sequence"/>
</dbReference>
<evidence type="ECO:0000313" key="11">
    <source>
        <dbReference type="Proteomes" id="UP001551482"/>
    </source>
</evidence>
<dbReference type="InterPro" id="IPR021368">
    <property type="entry name" value="T7SS_EccE"/>
</dbReference>
<comment type="caution">
    <text evidence="10">The sequence shown here is derived from an EMBL/GenBank/DDBJ whole genome shotgun (WGS) entry which is preliminary data.</text>
</comment>
<evidence type="ECO:0000256" key="7">
    <source>
        <dbReference type="SAM" id="Coils"/>
    </source>
</evidence>
<organism evidence="10 11">
    <name type="scientific">Streptodolium elevatio</name>
    <dbReference type="NCBI Taxonomy" id="3157996"/>
    <lineage>
        <taxon>Bacteria</taxon>
        <taxon>Bacillati</taxon>
        <taxon>Actinomycetota</taxon>
        <taxon>Actinomycetes</taxon>
        <taxon>Kitasatosporales</taxon>
        <taxon>Streptomycetaceae</taxon>
        <taxon>Streptodolium</taxon>
    </lineage>
</organism>
<evidence type="ECO:0000256" key="6">
    <source>
        <dbReference type="ARBA" id="ARBA00023136"/>
    </source>
</evidence>
<evidence type="ECO:0000256" key="1">
    <source>
        <dbReference type="ARBA" id="ARBA00004236"/>
    </source>
</evidence>
<evidence type="ECO:0000313" key="10">
    <source>
        <dbReference type="EMBL" id="MEU8134891.1"/>
    </source>
</evidence>
<dbReference type="Pfam" id="PF11203">
    <property type="entry name" value="EccE"/>
    <property type="match status" value="1"/>
</dbReference>
<keyword evidence="3" id="KW-1003">Cell membrane</keyword>
<evidence type="ECO:0000259" key="9">
    <source>
        <dbReference type="Pfam" id="PF11203"/>
    </source>
</evidence>
<keyword evidence="11" id="KW-1185">Reference proteome</keyword>
<comment type="subcellular location">
    <subcellularLocation>
        <location evidence="1">Cell membrane</location>
    </subcellularLocation>
</comment>
<reference evidence="10 11" key="1">
    <citation type="submission" date="2024-06" db="EMBL/GenBank/DDBJ databases">
        <title>The Natural Products Discovery Center: Release of the First 8490 Sequenced Strains for Exploring Actinobacteria Biosynthetic Diversity.</title>
        <authorList>
            <person name="Kalkreuter E."/>
            <person name="Kautsar S.A."/>
            <person name="Yang D."/>
            <person name="Bader C.D."/>
            <person name="Teijaro C.N."/>
            <person name="Fluegel L."/>
            <person name="Davis C.M."/>
            <person name="Simpson J.R."/>
            <person name="Lauterbach L."/>
            <person name="Steele A.D."/>
            <person name="Gui C."/>
            <person name="Meng S."/>
            <person name="Li G."/>
            <person name="Viehrig K."/>
            <person name="Ye F."/>
            <person name="Su P."/>
            <person name="Kiefer A.F."/>
            <person name="Nichols A."/>
            <person name="Cepeda A.J."/>
            <person name="Yan W."/>
            <person name="Fan B."/>
            <person name="Jiang Y."/>
            <person name="Adhikari A."/>
            <person name="Zheng C.-J."/>
            <person name="Schuster L."/>
            <person name="Cowan T.M."/>
            <person name="Smanski M.J."/>
            <person name="Chevrette M.G."/>
            <person name="De Carvalho L.P.S."/>
            <person name="Shen B."/>
        </authorList>
    </citation>
    <scope>NUCLEOTIDE SEQUENCE [LARGE SCALE GENOMIC DNA]</scope>
    <source>
        <strain evidence="10 11">NPDC048946</strain>
    </source>
</reference>
<dbReference type="NCBIfam" id="TIGR03923">
    <property type="entry name" value="T7SS_EccE"/>
    <property type="match status" value="1"/>
</dbReference>
<gene>
    <name evidence="10" type="primary">eccE</name>
    <name evidence="10" type="ORF">AB0C36_15400</name>
</gene>
<protein>
    <submittedName>
        <fullName evidence="10">Type VII secretion protein EccE</fullName>
    </submittedName>
</protein>
<feature type="domain" description="Type VII secretion system protein EccE" evidence="9">
    <location>
        <begin position="204"/>
        <end position="307"/>
    </location>
</feature>
<evidence type="ECO:0000256" key="3">
    <source>
        <dbReference type="ARBA" id="ARBA00022475"/>
    </source>
</evidence>
<keyword evidence="7" id="KW-0175">Coiled coil</keyword>
<keyword evidence="4 8" id="KW-0812">Transmembrane</keyword>